<dbReference type="AlphaFoldDB" id="A0A2P6NQV6"/>
<dbReference type="EMBL" id="MDYQ01000032">
    <property type="protein sequence ID" value="PRP86341.1"/>
    <property type="molecule type" value="Genomic_DNA"/>
</dbReference>
<evidence type="ECO:0000313" key="3">
    <source>
        <dbReference type="Proteomes" id="UP000241769"/>
    </source>
</evidence>
<reference evidence="2 3" key="1">
    <citation type="journal article" date="2018" name="Genome Biol. Evol.">
        <title>Multiple Roots of Fruiting Body Formation in Amoebozoa.</title>
        <authorList>
            <person name="Hillmann F."/>
            <person name="Forbes G."/>
            <person name="Novohradska S."/>
            <person name="Ferling I."/>
            <person name="Riege K."/>
            <person name="Groth M."/>
            <person name="Westermann M."/>
            <person name="Marz M."/>
            <person name="Spaller T."/>
            <person name="Winckler T."/>
            <person name="Schaap P."/>
            <person name="Glockner G."/>
        </authorList>
    </citation>
    <scope>NUCLEOTIDE SEQUENCE [LARGE SCALE GENOMIC DNA]</scope>
    <source>
        <strain evidence="2 3">Jena</strain>
    </source>
</reference>
<dbReference type="InParanoid" id="A0A2P6NQV6"/>
<evidence type="ECO:0000256" key="1">
    <source>
        <dbReference type="SAM" id="MobiDB-lite"/>
    </source>
</evidence>
<comment type="caution">
    <text evidence="2">The sequence shown here is derived from an EMBL/GenBank/DDBJ whole genome shotgun (WGS) entry which is preliminary data.</text>
</comment>
<feature type="region of interest" description="Disordered" evidence="1">
    <location>
        <begin position="61"/>
        <end position="84"/>
    </location>
</feature>
<protein>
    <submittedName>
        <fullName evidence="2">Uncharacterized protein</fullName>
    </submittedName>
</protein>
<gene>
    <name evidence="2" type="ORF">PROFUN_05482</name>
</gene>
<keyword evidence="3" id="KW-1185">Reference proteome</keyword>
<proteinExistence type="predicted"/>
<evidence type="ECO:0000313" key="2">
    <source>
        <dbReference type="EMBL" id="PRP86341.1"/>
    </source>
</evidence>
<dbReference type="Proteomes" id="UP000241769">
    <property type="component" value="Unassembled WGS sequence"/>
</dbReference>
<accession>A0A2P6NQV6</accession>
<sequence>MSFVCGNGRLPLKIHWVFDVMTLVGKQRFTPFLRKRSSSEKSCAMTTATPERKLIFQATRAEIKDQGSSQSERMRPMMDDTTIR</sequence>
<name>A0A2P6NQV6_9EUKA</name>
<feature type="compositionally biased region" description="Basic and acidic residues" evidence="1">
    <location>
        <begin position="72"/>
        <end position="84"/>
    </location>
</feature>
<organism evidence="2 3">
    <name type="scientific">Planoprotostelium fungivorum</name>
    <dbReference type="NCBI Taxonomy" id="1890364"/>
    <lineage>
        <taxon>Eukaryota</taxon>
        <taxon>Amoebozoa</taxon>
        <taxon>Evosea</taxon>
        <taxon>Variosea</taxon>
        <taxon>Cavosteliida</taxon>
        <taxon>Cavosteliaceae</taxon>
        <taxon>Planoprotostelium</taxon>
    </lineage>
</organism>